<feature type="domain" description="EAL" evidence="3">
    <location>
        <begin position="319"/>
        <end position="573"/>
    </location>
</feature>
<dbReference type="PANTHER" id="PTHR44757">
    <property type="entry name" value="DIGUANYLATE CYCLASE DGCP"/>
    <property type="match status" value="1"/>
</dbReference>
<comment type="caution">
    <text evidence="5">The sequence shown here is derived from an EMBL/GenBank/DDBJ whole genome shotgun (WGS) entry which is preliminary data.</text>
</comment>
<proteinExistence type="predicted"/>
<dbReference type="InterPro" id="IPR001789">
    <property type="entry name" value="Sig_transdc_resp-reg_receiver"/>
</dbReference>
<dbReference type="Pfam" id="PF00072">
    <property type="entry name" value="Response_reg"/>
    <property type="match status" value="1"/>
</dbReference>
<dbReference type="InterPro" id="IPR011006">
    <property type="entry name" value="CheY-like_superfamily"/>
</dbReference>
<dbReference type="InterPro" id="IPR035919">
    <property type="entry name" value="EAL_sf"/>
</dbReference>
<feature type="modified residue" description="4-aspartylphosphate" evidence="1">
    <location>
        <position position="52"/>
    </location>
</feature>
<dbReference type="PROSITE" id="PS50887">
    <property type="entry name" value="GGDEF"/>
    <property type="match status" value="1"/>
</dbReference>
<dbReference type="PANTHER" id="PTHR44757:SF2">
    <property type="entry name" value="BIOFILM ARCHITECTURE MAINTENANCE PROTEIN MBAA"/>
    <property type="match status" value="1"/>
</dbReference>
<dbReference type="CDD" id="cd01949">
    <property type="entry name" value="GGDEF"/>
    <property type="match status" value="1"/>
</dbReference>
<name>A0ABV0KDG1_9CYAN</name>
<gene>
    <name evidence="5" type="ORF">NDI38_02275</name>
</gene>
<dbReference type="SMART" id="SM00267">
    <property type="entry name" value="GGDEF"/>
    <property type="match status" value="1"/>
</dbReference>
<dbReference type="Gene3D" id="3.40.50.2300">
    <property type="match status" value="1"/>
</dbReference>
<dbReference type="Pfam" id="PF00563">
    <property type="entry name" value="EAL"/>
    <property type="match status" value="1"/>
</dbReference>
<dbReference type="Gene3D" id="3.20.20.450">
    <property type="entry name" value="EAL domain"/>
    <property type="match status" value="1"/>
</dbReference>
<dbReference type="InterPro" id="IPR043128">
    <property type="entry name" value="Rev_trsase/Diguanyl_cyclase"/>
</dbReference>
<dbReference type="Proteomes" id="UP001476950">
    <property type="component" value="Unassembled WGS sequence"/>
</dbReference>
<dbReference type="SUPFAM" id="SSF55073">
    <property type="entry name" value="Nucleotide cyclase"/>
    <property type="match status" value="1"/>
</dbReference>
<keyword evidence="1" id="KW-0597">Phosphoprotein</keyword>
<sequence>MTQILVIEDDALVCTLMLKLLKAEAFEILIANDGATGVQLAQMYEPDLIICDVMMPEFDGYEVLRQLRDQPATATIPFIFLSAKADRTDLRQGMELGADDYLTKPFKRAELLGAIAARLEKRDTLTQPYIREMKRAASMLGQMAYVDPLTNLPNRISFHNQCQNAIQQAQEAGYSVAVMHLNLKDFGAVNTALGYFNGDRLLQKVATRLKRAVGESDAVARLVANEFGVLLNQVSDEVGNERTIDNLVQNLLASLTEPYELDEQSVQIQVRMGIAFYPEHGSSPDQLFDHAEIALRYAKAQNNQYQLYSPELAVLEAEKQLMQSQLALALERQEFQVYYQPQVNLITGRIIGAEALLRWNHPTHGLINPDVFLANAEDPATELAIGRWALETACRQATVWQSAMALPLRLAINVSTHQFQQENLVTTVTNTLQQTGLSADVLVLELTEACAMSAVELTVLKLKELKAIGVQIALDDFGTGFSSLNYLKRFPLDSLKIDKSFIQNMMTDTDDAAIAKMIIAVGQSLQLKVIAEGVETVAQFNFLRQSGCHAMQGSLFSTPLSGTELQELLAADKRFDPGAAKD</sequence>
<dbReference type="InterPro" id="IPR029787">
    <property type="entry name" value="Nucleotide_cyclase"/>
</dbReference>
<evidence type="ECO:0000313" key="5">
    <source>
        <dbReference type="EMBL" id="MEP1057245.1"/>
    </source>
</evidence>
<protein>
    <submittedName>
        <fullName evidence="5">EAL domain-containing protein</fullName>
    </submittedName>
</protein>
<dbReference type="InterPro" id="IPR001633">
    <property type="entry name" value="EAL_dom"/>
</dbReference>
<evidence type="ECO:0000259" key="2">
    <source>
        <dbReference type="PROSITE" id="PS50110"/>
    </source>
</evidence>
<dbReference type="SUPFAM" id="SSF141868">
    <property type="entry name" value="EAL domain-like"/>
    <property type="match status" value="1"/>
</dbReference>
<dbReference type="PROSITE" id="PS50883">
    <property type="entry name" value="EAL"/>
    <property type="match status" value="1"/>
</dbReference>
<evidence type="ECO:0000256" key="1">
    <source>
        <dbReference type="PROSITE-ProRule" id="PRU00169"/>
    </source>
</evidence>
<dbReference type="SMART" id="SM00052">
    <property type="entry name" value="EAL"/>
    <property type="match status" value="1"/>
</dbReference>
<feature type="domain" description="Response regulatory" evidence="2">
    <location>
        <begin position="3"/>
        <end position="119"/>
    </location>
</feature>
<reference evidence="5 6" key="1">
    <citation type="submission" date="2022-04" db="EMBL/GenBank/DDBJ databases">
        <title>Positive selection, recombination, and allopatry shape intraspecific diversity of widespread and dominant cyanobacteria.</title>
        <authorList>
            <person name="Wei J."/>
            <person name="Shu W."/>
            <person name="Hu C."/>
        </authorList>
    </citation>
    <scope>NUCLEOTIDE SEQUENCE [LARGE SCALE GENOMIC DNA]</scope>
    <source>
        <strain evidence="5 6">AS-A4</strain>
    </source>
</reference>
<accession>A0ABV0KDG1</accession>
<dbReference type="InterPro" id="IPR052155">
    <property type="entry name" value="Biofilm_reg_signaling"/>
</dbReference>
<dbReference type="Pfam" id="PF00990">
    <property type="entry name" value="GGDEF"/>
    <property type="match status" value="1"/>
</dbReference>
<dbReference type="PROSITE" id="PS50110">
    <property type="entry name" value="RESPONSE_REGULATORY"/>
    <property type="match status" value="1"/>
</dbReference>
<feature type="domain" description="GGDEF" evidence="4">
    <location>
        <begin position="174"/>
        <end position="310"/>
    </location>
</feature>
<dbReference type="InterPro" id="IPR000160">
    <property type="entry name" value="GGDEF_dom"/>
</dbReference>
<evidence type="ECO:0000259" key="4">
    <source>
        <dbReference type="PROSITE" id="PS50887"/>
    </source>
</evidence>
<dbReference type="CDD" id="cd01948">
    <property type="entry name" value="EAL"/>
    <property type="match status" value="1"/>
</dbReference>
<dbReference type="RefSeq" id="WP_190454224.1">
    <property type="nucleotide sequence ID" value="NZ_JAMPLM010000001.1"/>
</dbReference>
<dbReference type="CDD" id="cd17574">
    <property type="entry name" value="REC_OmpR"/>
    <property type="match status" value="1"/>
</dbReference>
<dbReference type="SUPFAM" id="SSF52172">
    <property type="entry name" value="CheY-like"/>
    <property type="match status" value="1"/>
</dbReference>
<dbReference type="SMART" id="SM00448">
    <property type="entry name" value="REC"/>
    <property type="match status" value="1"/>
</dbReference>
<dbReference type="NCBIfam" id="TIGR00254">
    <property type="entry name" value="GGDEF"/>
    <property type="match status" value="1"/>
</dbReference>
<dbReference type="EMBL" id="JAMPLM010000001">
    <property type="protein sequence ID" value="MEP1057245.1"/>
    <property type="molecule type" value="Genomic_DNA"/>
</dbReference>
<evidence type="ECO:0000313" key="6">
    <source>
        <dbReference type="Proteomes" id="UP001476950"/>
    </source>
</evidence>
<dbReference type="Gene3D" id="3.30.70.270">
    <property type="match status" value="1"/>
</dbReference>
<keyword evidence="6" id="KW-1185">Reference proteome</keyword>
<evidence type="ECO:0000259" key="3">
    <source>
        <dbReference type="PROSITE" id="PS50883"/>
    </source>
</evidence>
<organism evidence="5 6">
    <name type="scientific">Stenomitos frigidus AS-A4</name>
    <dbReference type="NCBI Taxonomy" id="2933935"/>
    <lineage>
        <taxon>Bacteria</taxon>
        <taxon>Bacillati</taxon>
        <taxon>Cyanobacteriota</taxon>
        <taxon>Cyanophyceae</taxon>
        <taxon>Leptolyngbyales</taxon>
        <taxon>Leptolyngbyaceae</taxon>
        <taxon>Stenomitos</taxon>
    </lineage>
</organism>